<evidence type="ECO:0000313" key="3">
    <source>
        <dbReference type="EMBL" id="RKP08497.1"/>
    </source>
</evidence>
<evidence type="ECO:0000256" key="2">
    <source>
        <dbReference type="SAM" id="MobiDB-lite"/>
    </source>
</evidence>
<keyword evidence="1" id="KW-0175">Coiled coil</keyword>
<dbReference type="AlphaFoldDB" id="A0A4P9XR02"/>
<feature type="compositionally biased region" description="Low complexity" evidence="2">
    <location>
        <begin position="510"/>
        <end position="534"/>
    </location>
</feature>
<proteinExistence type="predicted"/>
<feature type="compositionally biased region" description="Polar residues" evidence="2">
    <location>
        <begin position="1"/>
        <end position="27"/>
    </location>
</feature>
<dbReference type="EMBL" id="KZ992597">
    <property type="protein sequence ID" value="RKP08497.1"/>
    <property type="molecule type" value="Genomic_DNA"/>
</dbReference>
<reference evidence="4" key="1">
    <citation type="journal article" date="2018" name="Nat. Microbiol.">
        <title>Leveraging single-cell genomics to expand the fungal tree of life.</title>
        <authorList>
            <person name="Ahrendt S.R."/>
            <person name="Quandt C.A."/>
            <person name="Ciobanu D."/>
            <person name="Clum A."/>
            <person name="Salamov A."/>
            <person name="Andreopoulos B."/>
            <person name="Cheng J.F."/>
            <person name="Woyke T."/>
            <person name="Pelin A."/>
            <person name="Henrissat B."/>
            <person name="Reynolds N.K."/>
            <person name="Benny G.L."/>
            <person name="Smith M.E."/>
            <person name="James T.Y."/>
            <person name="Grigoriev I.V."/>
        </authorList>
    </citation>
    <scope>NUCLEOTIDE SEQUENCE [LARGE SCALE GENOMIC DNA]</scope>
    <source>
        <strain evidence="4">RSA 1356</strain>
    </source>
</reference>
<protein>
    <submittedName>
        <fullName evidence="3">Uncharacterized protein</fullName>
    </submittedName>
</protein>
<feature type="coiled-coil region" evidence="1">
    <location>
        <begin position="468"/>
        <end position="495"/>
    </location>
</feature>
<feature type="region of interest" description="Disordered" evidence="2">
    <location>
        <begin position="499"/>
        <end position="542"/>
    </location>
</feature>
<gene>
    <name evidence="3" type="ORF">THASP1DRAFT_29699</name>
</gene>
<sequence length="640" mass="71917">MDNTNGQTASNADQPSTAPSSNQSGPVTTTPQTAAAADATTAAATSIAPAAAKTQPALPPKEGNANANQNTETKAQPVTEQRPTRANGKKRPRSPIRAPTPPKIAQVVTPIVPKVYSSHERPRHESPRRSRERSYSPRRSPRSAGDRRDHYPPRSSSYRYTENRADDDYSRSLRRSSRSPSPSSHYSRYRGHRDSDGDERARYMSHAAEDSRGARSQSERSLRYPVTHASAVVTGSSLTKTLAEKVCRKMLYTIFTKQYFRRNSQPIPAEEIAQDFLSGVIAERLQSTFSARVKYALSVLGQSEYVQDGRQFSELEQLVRKIIQQQSTFYLIFQDVAASFSPERGPCLAGRVKRAFKITRERTDAERKAEAARASRDKKDASKNNTSEKQPPQEDAAHSAKTNGQAMPPQKSQKQQQQQQQPVPSNNTPNNPAPTPQTLQTEPPSQPQESSQQESVQNMEWQLIQRVREELNVREQKLKDEMLLMRQQMQDYNELLRRRNETPPSPQQQPKPQQQQQQQQQQPKPQQQQQQQQQNASGCHTAPVDHKQLADRMAREQATWLSNSAAQPVLMEVSLPPSVVSWPTAVSSPVQLSAHPATPSIDEDSVIAEYITSAERGQLKFLLEKVPPHLRRRMIARWLS</sequence>
<dbReference type="Proteomes" id="UP000271241">
    <property type="component" value="Unassembled WGS sequence"/>
</dbReference>
<name>A0A4P9XR02_9FUNG</name>
<feature type="compositionally biased region" description="Basic and acidic residues" evidence="2">
    <location>
        <begin position="117"/>
        <end position="135"/>
    </location>
</feature>
<keyword evidence="4" id="KW-1185">Reference proteome</keyword>
<feature type="region of interest" description="Disordered" evidence="2">
    <location>
        <begin position="1"/>
        <end position="223"/>
    </location>
</feature>
<feature type="compositionally biased region" description="Basic and acidic residues" evidence="2">
    <location>
        <begin position="161"/>
        <end position="171"/>
    </location>
</feature>
<organism evidence="3 4">
    <name type="scientific">Thamnocephalis sphaerospora</name>
    <dbReference type="NCBI Taxonomy" id="78915"/>
    <lineage>
        <taxon>Eukaryota</taxon>
        <taxon>Fungi</taxon>
        <taxon>Fungi incertae sedis</taxon>
        <taxon>Zoopagomycota</taxon>
        <taxon>Zoopagomycotina</taxon>
        <taxon>Zoopagomycetes</taxon>
        <taxon>Zoopagales</taxon>
        <taxon>Sigmoideomycetaceae</taxon>
        <taxon>Thamnocephalis</taxon>
    </lineage>
</organism>
<feature type="compositionally biased region" description="Polar residues" evidence="2">
    <location>
        <begin position="65"/>
        <end position="81"/>
    </location>
</feature>
<feature type="compositionally biased region" description="Low complexity" evidence="2">
    <location>
        <begin position="28"/>
        <end position="54"/>
    </location>
</feature>
<feature type="compositionally biased region" description="Basic and acidic residues" evidence="2">
    <location>
        <begin position="362"/>
        <end position="382"/>
    </location>
</feature>
<feature type="region of interest" description="Disordered" evidence="2">
    <location>
        <begin position="362"/>
        <end position="457"/>
    </location>
</feature>
<evidence type="ECO:0000313" key="4">
    <source>
        <dbReference type="Proteomes" id="UP000271241"/>
    </source>
</evidence>
<accession>A0A4P9XR02</accession>
<feature type="compositionally biased region" description="Basic and acidic residues" evidence="2">
    <location>
        <begin position="192"/>
        <end position="222"/>
    </location>
</feature>
<feature type="compositionally biased region" description="Low complexity" evidence="2">
    <location>
        <begin position="405"/>
        <end position="455"/>
    </location>
</feature>
<evidence type="ECO:0000256" key="1">
    <source>
        <dbReference type="SAM" id="Coils"/>
    </source>
</evidence>